<accession>A0A0C9UU78</accession>
<proteinExistence type="predicted"/>
<feature type="region of interest" description="Disordered" evidence="1">
    <location>
        <begin position="1"/>
        <end position="37"/>
    </location>
</feature>
<evidence type="ECO:0000313" key="2">
    <source>
        <dbReference type="EMBL" id="KIJ32817.1"/>
    </source>
</evidence>
<protein>
    <recommendedName>
        <fullName evidence="4">BTB domain-containing protein</fullName>
    </recommendedName>
</protein>
<keyword evidence="3" id="KW-1185">Reference proteome</keyword>
<dbReference type="Proteomes" id="UP000054279">
    <property type="component" value="Unassembled WGS sequence"/>
</dbReference>
<feature type="compositionally biased region" description="Polar residues" evidence="1">
    <location>
        <begin position="7"/>
        <end position="22"/>
    </location>
</feature>
<dbReference type="HOGENOM" id="CLU_033082_0_0_1"/>
<sequence>MAESRSKITSNGKGRTSDSQVVATKPVRKSSPKVPVGAEDWKHHPDLYMQDGTLILLAEDTVFRVYPGLLAMHSEVFRGMSTISDHLPEEIEIYDGYPVVRLTDDAEDLAQFLKSTMGINQFHAFKPTSFPIAAAVLRLSSKYMVDPLRHQTIEHFRRLIPKSFEDIGKEQSYKQVFGEENPPHPFTVLTLFRQCQLTTFLPWAFYTACNEGFKALVNGDTHDGAVIRLKTEDNRIALNGWKRLCDKTRQLRSSVILSRPPTCKDATCANEARLAWLDGAYWHIGSDVLSQWGMFKLLATSSKPTQSPGRNSIQDQKIRGTRPCDLCTEAWLRQERELRVEAWTELPSYFGLPAWEDMTMEL</sequence>
<organism evidence="2 3">
    <name type="scientific">Sphaerobolus stellatus (strain SS14)</name>
    <dbReference type="NCBI Taxonomy" id="990650"/>
    <lineage>
        <taxon>Eukaryota</taxon>
        <taxon>Fungi</taxon>
        <taxon>Dikarya</taxon>
        <taxon>Basidiomycota</taxon>
        <taxon>Agaricomycotina</taxon>
        <taxon>Agaricomycetes</taxon>
        <taxon>Phallomycetidae</taxon>
        <taxon>Geastrales</taxon>
        <taxon>Sphaerobolaceae</taxon>
        <taxon>Sphaerobolus</taxon>
    </lineage>
</organism>
<evidence type="ECO:0000256" key="1">
    <source>
        <dbReference type="SAM" id="MobiDB-lite"/>
    </source>
</evidence>
<gene>
    <name evidence="2" type="ORF">M422DRAFT_52680</name>
</gene>
<evidence type="ECO:0008006" key="4">
    <source>
        <dbReference type="Google" id="ProtNLM"/>
    </source>
</evidence>
<dbReference type="EMBL" id="KN837221">
    <property type="protein sequence ID" value="KIJ32817.1"/>
    <property type="molecule type" value="Genomic_DNA"/>
</dbReference>
<evidence type="ECO:0000313" key="3">
    <source>
        <dbReference type="Proteomes" id="UP000054279"/>
    </source>
</evidence>
<dbReference type="AlphaFoldDB" id="A0A0C9UU78"/>
<dbReference type="OrthoDB" id="2799068at2759"/>
<name>A0A0C9UU78_SPHS4</name>
<reference evidence="2 3" key="1">
    <citation type="submission" date="2014-06" db="EMBL/GenBank/DDBJ databases">
        <title>Evolutionary Origins and Diversification of the Mycorrhizal Mutualists.</title>
        <authorList>
            <consortium name="DOE Joint Genome Institute"/>
            <consortium name="Mycorrhizal Genomics Consortium"/>
            <person name="Kohler A."/>
            <person name="Kuo A."/>
            <person name="Nagy L.G."/>
            <person name="Floudas D."/>
            <person name="Copeland A."/>
            <person name="Barry K.W."/>
            <person name="Cichocki N."/>
            <person name="Veneault-Fourrey C."/>
            <person name="LaButti K."/>
            <person name="Lindquist E.A."/>
            <person name="Lipzen A."/>
            <person name="Lundell T."/>
            <person name="Morin E."/>
            <person name="Murat C."/>
            <person name="Riley R."/>
            <person name="Ohm R."/>
            <person name="Sun H."/>
            <person name="Tunlid A."/>
            <person name="Henrissat B."/>
            <person name="Grigoriev I.V."/>
            <person name="Hibbett D.S."/>
            <person name="Martin F."/>
        </authorList>
    </citation>
    <scope>NUCLEOTIDE SEQUENCE [LARGE SCALE GENOMIC DNA]</scope>
    <source>
        <strain evidence="2 3">SS14</strain>
    </source>
</reference>